<evidence type="ECO:0000256" key="6">
    <source>
        <dbReference type="ARBA" id="ARBA00023320"/>
    </source>
</evidence>
<dbReference type="AlphaFoldDB" id="A0A811KQF9"/>
<dbReference type="Pfam" id="PF01581">
    <property type="entry name" value="FARP"/>
    <property type="match status" value="1"/>
</dbReference>
<proteinExistence type="inferred from homology"/>
<dbReference type="EMBL" id="CAJFDH010000003">
    <property type="protein sequence ID" value="CAD5217533.1"/>
    <property type="molecule type" value="Genomic_DNA"/>
</dbReference>
<dbReference type="EMBL" id="CAJFCW020000003">
    <property type="protein sequence ID" value="CAG9107970.1"/>
    <property type="molecule type" value="Genomic_DNA"/>
</dbReference>
<evidence type="ECO:0000256" key="2">
    <source>
        <dbReference type="ARBA" id="ARBA00006356"/>
    </source>
</evidence>
<name>A0A811KQF9_9BILA</name>
<feature type="chain" id="PRO_5036221102" evidence="8">
    <location>
        <begin position="20"/>
        <end position="147"/>
    </location>
</feature>
<keyword evidence="10" id="KW-1185">Reference proteome</keyword>
<accession>A0A811KQF9</accession>
<dbReference type="OrthoDB" id="5786262at2759"/>
<gene>
    <name evidence="9" type="ORF">BOKJ2_LOCUS7135</name>
</gene>
<dbReference type="PANTHER" id="PTHR20986:SF19">
    <property type="entry name" value="FMRFAMIDE-LIKE NEUROPEPTIDES 3"/>
    <property type="match status" value="1"/>
</dbReference>
<keyword evidence="5" id="KW-0027">Amidation</keyword>
<keyword evidence="6" id="KW-0527">Neuropeptide</keyword>
<evidence type="ECO:0000256" key="8">
    <source>
        <dbReference type="SAM" id="SignalP"/>
    </source>
</evidence>
<comment type="similarity">
    <text evidence="2">Belongs to the FARP (FMRFamide related peptide) family.</text>
</comment>
<evidence type="ECO:0000313" key="9">
    <source>
        <dbReference type="EMBL" id="CAD5217533.1"/>
    </source>
</evidence>
<evidence type="ECO:0000256" key="5">
    <source>
        <dbReference type="ARBA" id="ARBA00022815"/>
    </source>
</evidence>
<evidence type="ECO:0000256" key="7">
    <source>
        <dbReference type="SAM" id="MobiDB-lite"/>
    </source>
</evidence>
<dbReference type="Proteomes" id="UP000783686">
    <property type="component" value="Unassembled WGS sequence"/>
</dbReference>
<evidence type="ECO:0000256" key="1">
    <source>
        <dbReference type="ARBA" id="ARBA00004613"/>
    </source>
</evidence>
<evidence type="ECO:0000256" key="4">
    <source>
        <dbReference type="ARBA" id="ARBA00022685"/>
    </source>
</evidence>
<reference evidence="9" key="1">
    <citation type="submission" date="2020-09" db="EMBL/GenBank/DDBJ databases">
        <authorList>
            <person name="Kikuchi T."/>
        </authorList>
    </citation>
    <scope>NUCLEOTIDE SEQUENCE</scope>
    <source>
        <strain evidence="9">SH1</strain>
    </source>
</reference>
<dbReference type="InterPro" id="IPR051041">
    <property type="entry name" value="FMRFamide-related_np"/>
</dbReference>
<sequence>MSGWTVTFVALCFLGYTVADQSFDEQTAEKRARPDPSMLRAANWISTRPVISPDNEIGYLIQYLEKRAGSMENEAESRDIRSPLGTMRFGKRADGPLGTMRFGKRNPLGTMRFGKRNPLGTMRFGKRADGPLGTMRFGKRTPDFDEY</sequence>
<organism evidence="9 10">
    <name type="scientific">Bursaphelenchus okinawaensis</name>
    <dbReference type="NCBI Taxonomy" id="465554"/>
    <lineage>
        <taxon>Eukaryota</taxon>
        <taxon>Metazoa</taxon>
        <taxon>Ecdysozoa</taxon>
        <taxon>Nematoda</taxon>
        <taxon>Chromadorea</taxon>
        <taxon>Rhabditida</taxon>
        <taxon>Tylenchina</taxon>
        <taxon>Tylenchomorpha</taxon>
        <taxon>Aphelenchoidea</taxon>
        <taxon>Aphelenchoididae</taxon>
        <taxon>Bursaphelenchus</taxon>
    </lineage>
</organism>
<dbReference type="InterPro" id="IPR002544">
    <property type="entry name" value="FMRFamid-related_peptide-like"/>
</dbReference>
<keyword evidence="4" id="KW-0165">Cleavage on pair of basic residues</keyword>
<comment type="caution">
    <text evidence="9">The sequence shown here is derived from an EMBL/GenBank/DDBJ whole genome shotgun (WGS) entry which is preliminary data.</text>
</comment>
<evidence type="ECO:0000313" key="10">
    <source>
        <dbReference type="Proteomes" id="UP000614601"/>
    </source>
</evidence>
<keyword evidence="8" id="KW-0732">Signal</keyword>
<dbReference type="PANTHER" id="PTHR20986">
    <property type="entry name" value="FMRFAMIDE-RELATED PEPTIDES"/>
    <property type="match status" value="1"/>
</dbReference>
<comment type="subcellular location">
    <subcellularLocation>
        <location evidence="1">Secreted</location>
    </subcellularLocation>
</comment>
<feature type="compositionally biased region" description="Basic and acidic residues" evidence="7">
    <location>
        <begin position="72"/>
        <end position="81"/>
    </location>
</feature>
<feature type="signal peptide" evidence="8">
    <location>
        <begin position="1"/>
        <end position="19"/>
    </location>
</feature>
<feature type="region of interest" description="Disordered" evidence="7">
    <location>
        <begin position="72"/>
        <end position="147"/>
    </location>
</feature>
<dbReference type="GO" id="GO:0007218">
    <property type="term" value="P:neuropeptide signaling pathway"/>
    <property type="evidence" value="ECO:0007669"/>
    <property type="project" value="UniProtKB-KW"/>
</dbReference>
<protein>
    <submittedName>
        <fullName evidence="9">Uncharacterized protein</fullName>
    </submittedName>
</protein>
<keyword evidence="3" id="KW-0964">Secreted</keyword>
<evidence type="ECO:0000256" key="3">
    <source>
        <dbReference type="ARBA" id="ARBA00022525"/>
    </source>
</evidence>
<dbReference type="Proteomes" id="UP000614601">
    <property type="component" value="Unassembled WGS sequence"/>
</dbReference>
<dbReference type="GO" id="GO:0005576">
    <property type="term" value="C:extracellular region"/>
    <property type="evidence" value="ECO:0007669"/>
    <property type="project" value="UniProtKB-SubCell"/>
</dbReference>